<dbReference type="EMBL" id="JACCHT010000001">
    <property type="protein sequence ID" value="NYT26770.1"/>
    <property type="molecule type" value="Genomic_DNA"/>
</dbReference>
<dbReference type="Gene3D" id="3.30.470.10">
    <property type="match status" value="1"/>
</dbReference>
<dbReference type="PROSITE" id="PS00770">
    <property type="entry name" value="AA_TRANSFER_CLASS_4"/>
    <property type="match status" value="1"/>
</dbReference>
<dbReference type="Proteomes" id="UP000568751">
    <property type="component" value="Unassembled WGS sequence"/>
</dbReference>
<evidence type="ECO:0000256" key="6">
    <source>
        <dbReference type="ARBA" id="ARBA00035676"/>
    </source>
</evidence>
<comment type="function">
    <text evidence="8">Involved in the biosynthesis of p-aminobenzoate (PABA), a precursor of tetrahydrofolate. Converts 4-amino-4-deoxychorismate into 4-aminobenzoate (PABA) and pyruvate.</text>
</comment>
<dbReference type="GO" id="GO:0008652">
    <property type="term" value="P:amino acid biosynthetic process"/>
    <property type="evidence" value="ECO:0007669"/>
    <property type="project" value="UniProtKB-ARBA"/>
</dbReference>
<evidence type="ECO:0000313" key="14">
    <source>
        <dbReference type="Proteomes" id="UP000568751"/>
    </source>
</evidence>
<dbReference type="AlphaFoldDB" id="A0A853F3D4"/>
<evidence type="ECO:0000256" key="3">
    <source>
        <dbReference type="ARBA" id="ARBA00022898"/>
    </source>
</evidence>
<comment type="caution">
    <text evidence="13">The sequence shown here is derived from an EMBL/GenBank/DDBJ whole genome shotgun (WGS) entry which is preliminary data.</text>
</comment>
<evidence type="ECO:0000256" key="9">
    <source>
        <dbReference type="ARBA" id="ARBA00069174"/>
    </source>
</evidence>
<evidence type="ECO:0000256" key="7">
    <source>
        <dbReference type="ARBA" id="ARBA00049529"/>
    </source>
</evidence>
<evidence type="ECO:0000256" key="11">
    <source>
        <dbReference type="RuleBase" id="RU004106"/>
    </source>
</evidence>
<dbReference type="SUPFAM" id="SSF56752">
    <property type="entry name" value="D-aminoacid aminotransferase-like PLP-dependent enzymes"/>
    <property type="match status" value="1"/>
</dbReference>
<dbReference type="InterPro" id="IPR001544">
    <property type="entry name" value="Aminotrans_IV"/>
</dbReference>
<dbReference type="Pfam" id="PF01063">
    <property type="entry name" value="Aminotran_4"/>
    <property type="match status" value="1"/>
</dbReference>
<organism evidence="13 14">
    <name type="scientific">Candidatus Thiodubiliella endoseptemdiera</name>
    <dbReference type="NCBI Taxonomy" id="2738886"/>
    <lineage>
        <taxon>Bacteria</taxon>
        <taxon>Pseudomonadati</taxon>
        <taxon>Pseudomonadota</taxon>
        <taxon>Gammaproteobacteria</taxon>
        <taxon>Candidatus Pseudothioglobaceae</taxon>
        <taxon>Candidatus Thiodubiliella</taxon>
    </lineage>
</organism>
<evidence type="ECO:0000256" key="5">
    <source>
        <dbReference type="ARBA" id="ARBA00035633"/>
    </source>
</evidence>
<dbReference type="GO" id="GO:0005829">
    <property type="term" value="C:cytosol"/>
    <property type="evidence" value="ECO:0007669"/>
    <property type="project" value="TreeGrafter"/>
</dbReference>
<evidence type="ECO:0000256" key="4">
    <source>
        <dbReference type="ARBA" id="ARBA00022909"/>
    </source>
</evidence>
<dbReference type="GO" id="GO:0008483">
    <property type="term" value="F:transaminase activity"/>
    <property type="evidence" value="ECO:0007669"/>
    <property type="project" value="UniProtKB-KW"/>
</dbReference>
<evidence type="ECO:0000256" key="8">
    <source>
        <dbReference type="ARBA" id="ARBA00054027"/>
    </source>
</evidence>
<evidence type="ECO:0000256" key="1">
    <source>
        <dbReference type="ARBA" id="ARBA00001933"/>
    </source>
</evidence>
<dbReference type="InterPro" id="IPR018300">
    <property type="entry name" value="Aminotrans_IV_CS"/>
</dbReference>
<reference evidence="13 14" key="1">
    <citation type="submission" date="2020-05" db="EMBL/GenBank/DDBJ databases">
        <title>Horizontal transmission and recombination maintain forever young bacterial symbiont genomes.</title>
        <authorList>
            <person name="Russell S.L."/>
            <person name="Pepper-Tunick E."/>
            <person name="Svedberg J."/>
            <person name="Byrne A."/>
            <person name="Ruelas Castillo J."/>
            <person name="Vollmers C."/>
            <person name="Beinart R.A."/>
            <person name="Corbett-Detig R."/>
        </authorList>
    </citation>
    <scope>NUCLEOTIDE SEQUENCE [LARGE SCALE GENOMIC DNA]</scope>
    <source>
        <strain evidence="13">455</strain>
    </source>
</reference>
<keyword evidence="13" id="KW-0032">Aminotransferase</keyword>
<dbReference type="GO" id="GO:0008696">
    <property type="term" value="F:4-amino-4-deoxychorismate lyase activity"/>
    <property type="evidence" value="ECO:0007669"/>
    <property type="project" value="UniProtKB-EC"/>
</dbReference>
<comment type="catalytic activity">
    <reaction evidence="7">
        <text>4-amino-4-deoxychorismate = 4-aminobenzoate + pyruvate + H(+)</text>
        <dbReference type="Rhea" id="RHEA:16201"/>
        <dbReference type="ChEBI" id="CHEBI:15361"/>
        <dbReference type="ChEBI" id="CHEBI:15378"/>
        <dbReference type="ChEBI" id="CHEBI:17836"/>
        <dbReference type="ChEBI" id="CHEBI:58406"/>
        <dbReference type="EC" id="4.1.3.38"/>
    </reaction>
</comment>
<comment type="cofactor">
    <cofactor evidence="1 12">
        <name>pyridoxal 5'-phosphate</name>
        <dbReference type="ChEBI" id="CHEBI:597326"/>
    </cofactor>
</comment>
<dbReference type="Gene3D" id="3.20.10.10">
    <property type="entry name" value="D-amino Acid Aminotransferase, subunit A, domain 2"/>
    <property type="match status" value="1"/>
</dbReference>
<evidence type="ECO:0000256" key="10">
    <source>
        <dbReference type="ARBA" id="ARBA00080135"/>
    </source>
</evidence>
<dbReference type="InterPro" id="IPR043132">
    <property type="entry name" value="BCAT-like_C"/>
</dbReference>
<keyword evidence="4" id="KW-0289">Folate biosynthesis</keyword>
<accession>A0A853F3D4</accession>
<dbReference type="InterPro" id="IPR036038">
    <property type="entry name" value="Aminotransferase-like"/>
</dbReference>
<protein>
    <recommendedName>
        <fullName evidence="9">Aminodeoxychorismate lyase</fullName>
        <ecNumber evidence="6">4.1.3.38</ecNumber>
    </recommendedName>
    <alternativeName>
        <fullName evidence="10">4-amino-4-deoxychorismate lyase</fullName>
    </alternativeName>
</protein>
<dbReference type="PANTHER" id="PTHR42743:SF10">
    <property type="entry name" value="D-ALANINE AMINOTRANSFERASE"/>
    <property type="match status" value="1"/>
</dbReference>
<dbReference type="InterPro" id="IPR050571">
    <property type="entry name" value="Class-IV_PLP-Dep_Aminotrnsfr"/>
</dbReference>
<name>A0A853F3D4_9GAMM</name>
<gene>
    <name evidence="13" type="ORF">H0A76_01930</name>
</gene>
<dbReference type="PANTHER" id="PTHR42743">
    <property type="entry name" value="AMINO-ACID AMINOTRANSFERASE"/>
    <property type="match status" value="1"/>
</dbReference>
<dbReference type="GO" id="GO:0046656">
    <property type="term" value="P:folic acid biosynthetic process"/>
    <property type="evidence" value="ECO:0007669"/>
    <property type="project" value="UniProtKB-KW"/>
</dbReference>
<evidence type="ECO:0000313" key="13">
    <source>
        <dbReference type="EMBL" id="NYT26770.1"/>
    </source>
</evidence>
<dbReference type="InterPro" id="IPR043131">
    <property type="entry name" value="BCAT-like_N"/>
</dbReference>
<keyword evidence="3 12" id="KW-0663">Pyridoxal phosphate</keyword>
<dbReference type="FunFam" id="3.20.10.10:FF:000002">
    <property type="entry name" value="D-alanine aminotransferase"/>
    <property type="match status" value="1"/>
</dbReference>
<dbReference type="EC" id="4.1.3.38" evidence="6"/>
<evidence type="ECO:0000256" key="2">
    <source>
        <dbReference type="ARBA" id="ARBA00009320"/>
    </source>
</evidence>
<evidence type="ECO:0000256" key="12">
    <source>
        <dbReference type="RuleBase" id="RU004516"/>
    </source>
</evidence>
<proteinExistence type="inferred from homology"/>
<comment type="similarity">
    <text evidence="2 11">Belongs to the class-IV pyridoxal-phosphate-dependent aminotransferase family.</text>
</comment>
<keyword evidence="13" id="KW-0808">Transferase</keyword>
<comment type="pathway">
    <text evidence="5">Cofactor biosynthesis; tetrahydrofolate biosynthesis; 4-aminobenzoate from chorismate: step 2/2.</text>
</comment>
<sequence length="277" mass="31192">MVYLNGNFIAKNKASIPVMDRGFLFGDGVYEVIPVYQGKIFRLSAHLKRLQKSLDSVKIPNPHIENEWLAIFNQLLTYAETGNQSLYLQITRGVDICRKHSFDVLTPTVYIEANPLIPKTKQMLEQGFSAITQSDIRWSRCDIKATSLLANTLYAQTAKEHQVEEVILHRETIITEGATSNVFMLKNGTLHTHPTGVNILSGITRDLALESAQACDLTIEESSFNIDALINADEVWISSSTREIMPITQINGQTVNDGKVGQYWACVYTHYQRLKND</sequence>